<proteinExistence type="predicted"/>
<dbReference type="Gene3D" id="1.10.287.70">
    <property type="match status" value="1"/>
</dbReference>
<protein>
    <submittedName>
        <fullName evidence="2">Uncharacterized protein</fullName>
    </submittedName>
</protein>
<keyword evidence="1" id="KW-0812">Transmembrane</keyword>
<dbReference type="OrthoDB" id="8299140at2759"/>
<reference evidence="2 3" key="1">
    <citation type="submission" date="2015-12" db="EMBL/GenBank/DDBJ databases">
        <title>The genome of Folsomia candida.</title>
        <authorList>
            <person name="Faddeeva A."/>
            <person name="Derks M.F."/>
            <person name="Anvar Y."/>
            <person name="Smit S."/>
            <person name="Van Straalen N."/>
            <person name="Roelofs D."/>
        </authorList>
    </citation>
    <scope>NUCLEOTIDE SEQUENCE [LARGE SCALE GENOMIC DNA]</scope>
    <source>
        <strain evidence="2 3">VU population</strain>
        <tissue evidence="2">Whole body</tissue>
    </source>
</reference>
<evidence type="ECO:0000256" key="1">
    <source>
        <dbReference type="SAM" id="Phobius"/>
    </source>
</evidence>
<keyword evidence="1" id="KW-0472">Membrane</keyword>
<dbReference type="AlphaFoldDB" id="A0A226D5F7"/>
<gene>
    <name evidence="2" type="ORF">Fcan01_24951</name>
</gene>
<keyword evidence="3" id="KW-1185">Reference proteome</keyword>
<keyword evidence="1" id="KW-1133">Transmembrane helix</keyword>
<comment type="caution">
    <text evidence="2">The sequence shown here is derived from an EMBL/GenBank/DDBJ whole genome shotgun (WGS) entry which is preliminary data.</text>
</comment>
<dbReference type="EMBL" id="LNIX01000034">
    <property type="protein sequence ID" value="OXA40300.1"/>
    <property type="molecule type" value="Genomic_DNA"/>
</dbReference>
<name>A0A226D5F7_FOLCA</name>
<organism evidence="2 3">
    <name type="scientific">Folsomia candida</name>
    <name type="common">Springtail</name>
    <dbReference type="NCBI Taxonomy" id="158441"/>
    <lineage>
        <taxon>Eukaryota</taxon>
        <taxon>Metazoa</taxon>
        <taxon>Ecdysozoa</taxon>
        <taxon>Arthropoda</taxon>
        <taxon>Hexapoda</taxon>
        <taxon>Collembola</taxon>
        <taxon>Entomobryomorpha</taxon>
        <taxon>Isotomoidea</taxon>
        <taxon>Isotomidae</taxon>
        <taxon>Proisotominae</taxon>
        <taxon>Folsomia</taxon>
    </lineage>
</organism>
<accession>A0A226D5F7</accession>
<evidence type="ECO:0000313" key="3">
    <source>
        <dbReference type="Proteomes" id="UP000198287"/>
    </source>
</evidence>
<feature type="transmembrane region" description="Helical" evidence="1">
    <location>
        <begin position="681"/>
        <end position="699"/>
    </location>
</feature>
<dbReference type="Proteomes" id="UP000198287">
    <property type="component" value="Unassembled WGS sequence"/>
</dbReference>
<evidence type="ECO:0000313" key="2">
    <source>
        <dbReference type="EMBL" id="OXA40300.1"/>
    </source>
</evidence>
<sequence>MSTPLLHNIILSHPIHSRCHWHLAFQSIQVENYHQTAIPLVAAVTLSAIPNFYNDNWNNYIEMWNVTANFNNWGSVQSSRSTCSYVLLYLNKESTFDENFSVRFSKIVRFVGINFVGNLNQLLDPPYTQSEIRTRQISGIILILSFSLEISAMKSDAYNIHPFYNPVINFEPEVLNYVENFAILFLPRDNYDITICLHHQLSFPYLKNFQCEKTRHKFIFAAFTRLRVPPQYWHFDGQRLNMDRYLALRKEGDDHWTGFSETSRYIMYQVVKSVNASLVWAFPCVPRESGNSNLTVIYYRDECLYPVVSYDLPRFQTNHRYTSTHEIVLTTVDAYQFVTCYTEYELSFRFYLRPFHPQVWISIGTTLSSLAVIVSLYLKLAGNLKFPVLIFFLGSVFEEGYPIPGKLKNLSIFRLLTWHWCLFAVVLTNCYTGGTIDVLNSKLNQVTPTTFQDLVCSQKTLPSEAGRIKLIRDAFGYPDNPKFDKDCFALYSFPLTYDIDYQKMDQYTFFRSVLTNLMYRTIIPPNLNEALYTFINFRHRYFPKLGQGEHNLRRAYHKNIETVIQKDLLTCGKSVFIEKSKKLVPYREKLNKWVKSDKLKISRDKILETSYLWKFDVPKEFDVPRKFVRLLESGIYGEMDQLTLRYGKKDDNFSRRGNYLGGGETSDLSGPPLKLGSSIQTVFYIVLMLLGVACVAFLVEETIKI</sequence>